<dbReference type="GO" id="GO:0020037">
    <property type="term" value="F:heme binding"/>
    <property type="evidence" value="ECO:0007669"/>
    <property type="project" value="InterPro"/>
</dbReference>
<keyword evidence="2 7" id="KW-0349">Heme</keyword>
<evidence type="ECO:0000256" key="2">
    <source>
        <dbReference type="ARBA" id="ARBA00022617"/>
    </source>
</evidence>
<name>A0A0C1ZD92_9BACT</name>
<evidence type="ECO:0000256" key="6">
    <source>
        <dbReference type="ARBA" id="ARBA00023033"/>
    </source>
</evidence>
<protein>
    <submittedName>
        <fullName evidence="8">Putative cytochrome P450 hydroxylase</fullName>
    </submittedName>
</protein>
<dbReference type="GO" id="GO:0004497">
    <property type="term" value="F:monooxygenase activity"/>
    <property type="evidence" value="ECO:0007669"/>
    <property type="project" value="UniProtKB-KW"/>
</dbReference>
<dbReference type="InterPro" id="IPR036396">
    <property type="entry name" value="Cyt_P450_sf"/>
</dbReference>
<dbReference type="Proteomes" id="UP000031599">
    <property type="component" value="Unassembled WGS sequence"/>
</dbReference>
<evidence type="ECO:0000256" key="1">
    <source>
        <dbReference type="ARBA" id="ARBA00010617"/>
    </source>
</evidence>
<evidence type="ECO:0000313" key="8">
    <source>
        <dbReference type="EMBL" id="KIG15644.1"/>
    </source>
</evidence>
<dbReference type="Pfam" id="PF00067">
    <property type="entry name" value="p450"/>
    <property type="match status" value="1"/>
</dbReference>
<keyword evidence="3 7" id="KW-0479">Metal-binding</keyword>
<keyword evidence="6 7" id="KW-0503">Monooxygenase</keyword>
<comment type="similarity">
    <text evidence="1 7">Belongs to the cytochrome P450 family.</text>
</comment>
<dbReference type="InterPro" id="IPR002397">
    <property type="entry name" value="Cyt_P450_B"/>
</dbReference>
<organism evidence="8 9">
    <name type="scientific">Enhygromyxa salina</name>
    <dbReference type="NCBI Taxonomy" id="215803"/>
    <lineage>
        <taxon>Bacteria</taxon>
        <taxon>Pseudomonadati</taxon>
        <taxon>Myxococcota</taxon>
        <taxon>Polyangia</taxon>
        <taxon>Nannocystales</taxon>
        <taxon>Nannocystaceae</taxon>
        <taxon>Enhygromyxa</taxon>
    </lineage>
</organism>
<dbReference type="CDD" id="cd11029">
    <property type="entry name" value="CYP107-like"/>
    <property type="match status" value="1"/>
</dbReference>
<dbReference type="Gene3D" id="1.10.630.10">
    <property type="entry name" value="Cytochrome P450"/>
    <property type="match status" value="1"/>
</dbReference>
<dbReference type="PROSITE" id="PS00086">
    <property type="entry name" value="CYTOCHROME_P450"/>
    <property type="match status" value="1"/>
</dbReference>
<evidence type="ECO:0000256" key="4">
    <source>
        <dbReference type="ARBA" id="ARBA00023002"/>
    </source>
</evidence>
<sequence length="410" mass="46294">MRILDRALGIDVDFANPAAWANPYPLYAWMREASPMIRCRQPFVGRVWAATRYEDVSLVLKDPKRFKSSHSGANGREAIYERVLPQLVRGFMKSMVSADGDDHRRLRGLVAKAFTPARIEQLEARIDAIATQLLDRAIERGTFDLMAAFAVPLPLRIISELLGVEEHERAKFRRAMGQIIADRSEWSLIYRLPTYWELRRMFERMLARKRARPTDDLTSDLIAVEQAGDQLTAEELLSMVFLLLFAGHETTVNLLGNGTLALLEHPEQFERLRDDPALVPLAIEEMLRFDSPAHFPATRYVAQRCEVGGMLLQRGDKILPLLGAANRDARAFDDPDVFDVGRDPNRHVAFGAGPHFCVGAHLSRFEGRIALTRLVQRCPGLRLAVGREALRWRQNNSGLRGLAALPVRVS</sequence>
<reference evidence="8 9" key="1">
    <citation type="submission" date="2014-12" db="EMBL/GenBank/DDBJ databases">
        <title>Genome assembly of Enhygromyxa salina DSM 15201.</title>
        <authorList>
            <person name="Sharma G."/>
            <person name="Subramanian S."/>
        </authorList>
    </citation>
    <scope>NUCLEOTIDE SEQUENCE [LARGE SCALE GENOMIC DNA]</scope>
    <source>
        <strain evidence="8 9">DSM 15201</strain>
    </source>
</reference>
<evidence type="ECO:0000313" key="9">
    <source>
        <dbReference type="Proteomes" id="UP000031599"/>
    </source>
</evidence>
<evidence type="ECO:0000256" key="5">
    <source>
        <dbReference type="ARBA" id="ARBA00023004"/>
    </source>
</evidence>
<evidence type="ECO:0000256" key="3">
    <source>
        <dbReference type="ARBA" id="ARBA00022723"/>
    </source>
</evidence>
<keyword evidence="4 7" id="KW-0560">Oxidoreductase</keyword>
<dbReference type="RefSeq" id="WP_146659696.1">
    <property type="nucleotide sequence ID" value="NZ_JMCC02000049.1"/>
</dbReference>
<proteinExistence type="inferred from homology"/>
<accession>A0A0C1ZD92</accession>
<dbReference type="GO" id="GO:0005506">
    <property type="term" value="F:iron ion binding"/>
    <property type="evidence" value="ECO:0007669"/>
    <property type="project" value="InterPro"/>
</dbReference>
<dbReference type="PANTHER" id="PTHR46696">
    <property type="entry name" value="P450, PUTATIVE (EUROFUNG)-RELATED"/>
    <property type="match status" value="1"/>
</dbReference>
<dbReference type="InterPro" id="IPR017972">
    <property type="entry name" value="Cyt_P450_CS"/>
</dbReference>
<dbReference type="InterPro" id="IPR001128">
    <property type="entry name" value="Cyt_P450"/>
</dbReference>
<dbReference type="EMBL" id="JMCC02000049">
    <property type="protein sequence ID" value="KIG15644.1"/>
    <property type="molecule type" value="Genomic_DNA"/>
</dbReference>
<dbReference type="PANTHER" id="PTHR46696:SF1">
    <property type="entry name" value="CYTOCHROME P450 YJIB-RELATED"/>
    <property type="match status" value="1"/>
</dbReference>
<comment type="caution">
    <text evidence="8">The sequence shown here is derived from an EMBL/GenBank/DDBJ whole genome shotgun (WGS) entry which is preliminary data.</text>
</comment>
<dbReference type="GO" id="GO:0016705">
    <property type="term" value="F:oxidoreductase activity, acting on paired donors, with incorporation or reduction of molecular oxygen"/>
    <property type="evidence" value="ECO:0007669"/>
    <property type="project" value="InterPro"/>
</dbReference>
<gene>
    <name evidence="8" type="ORF">DB30_05392</name>
</gene>
<dbReference type="AlphaFoldDB" id="A0A0C1ZD92"/>
<dbReference type="FunFam" id="1.10.630.10:FF:000018">
    <property type="entry name" value="Cytochrome P450 monooxygenase"/>
    <property type="match status" value="1"/>
</dbReference>
<dbReference type="SUPFAM" id="SSF48264">
    <property type="entry name" value="Cytochrome P450"/>
    <property type="match status" value="1"/>
</dbReference>
<dbReference type="PRINTS" id="PR00359">
    <property type="entry name" value="BP450"/>
</dbReference>
<evidence type="ECO:0000256" key="7">
    <source>
        <dbReference type="RuleBase" id="RU000461"/>
    </source>
</evidence>
<keyword evidence="5 7" id="KW-0408">Iron</keyword>